<organism evidence="2 3">
    <name type="scientific">Danaus plexippus plexippus</name>
    <dbReference type="NCBI Taxonomy" id="278856"/>
    <lineage>
        <taxon>Eukaryota</taxon>
        <taxon>Metazoa</taxon>
        <taxon>Ecdysozoa</taxon>
        <taxon>Arthropoda</taxon>
        <taxon>Hexapoda</taxon>
        <taxon>Insecta</taxon>
        <taxon>Pterygota</taxon>
        <taxon>Neoptera</taxon>
        <taxon>Endopterygota</taxon>
        <taxon>Lepidoptera</taxon>
        <taxon>Glossata</taxon>
        <taxon>Ditrysia</taxon>
        <taxon>Papilionoidea</taxon>
        <taxon>Nymphalidae</taxon>
        <taxon>Danainae</taxon>
        <taxon>Danaini</taxon>
        <taxon>Danaina</taxon>
        <taxon>Danaus</taxon>
        <taxon>Danaus</taxon>
    </lineage>
</organism>
<comment type="caution">
    <text evidence="2">The sequence shown here is derived from an EMBL/GenBank/DDBJ whole genome shotgun (WGS) entry which is preliminary data.</text>
</comment>
<dbReference type="Proteomes" id="UP000007151">
    <property type="component" value="Unassembled WGS sequence"/>
</dbReference>
<dbReference type="KEGG" id="dpl:KGM_205526"/>
<gene>
    <name evidence="2" type="ORF">KGM_205526</name>
</gene>
<dbReference type="AlphaFoldDB" id="A0A212F5N2"/>
<evidence type="ECO:0000313" key="2">
    <source>
        <dbReference type="EMBL" id="OWR49034.1"/>
    </source>
</evidence>
<dbReference type="InParanoid" id="A0A212F5N2"/>
<proteinExistence type="predicted"/>
<evidence type="ECO:0000256" key="1">
    <source>
        <dbReference type="SAM" id="MobiDB-lite"/>
    </source>
</evidence>
<name>A0A212F5N2_DANPL</name>
<reference evidence="2 3" key="1">
    <citation type="journal article" date="2011" name="Cell">
        <title>The monarch butterfly genome yields insights into long-distance migration.</title>
        <authorList>
            <person name="Zhan S."/>
            <person name="Merlin C."/>
            <person name="Boore J.L."/>
            <person name="Reppert S.M."/>
        </authorList>
    </citation>
    <scope>NUCLEOTIDE SEQUENCE [LARGE SCALE GENOMIC DNA]</scope>
    <source>
        <strain evidence="2">F-2</strain>
    </source>
</reference>
<evidence type="ECO:0000313" key="3">
    <source>
        <dbReference type="Proteomes" id="UP000007151"/>
    </source>
</evidence>
<accession>A0A212F5N2</accession>
<dbReference type="EMBL" id="AGBW02010170">
    <property type="protein sequence ID" value="OWR49034.1"/>
    <property type="molecule type" value="Genomic_DNA"/>
</dbReference>
<sequence>MSAGGVANRCDCTSSDRTNGKYSRASPQRTVGESYGVPDDDPRFDSVDYVEVFGLVTISSDTFPISDKVFGKKL</sequence>
<keyword evidence="3" id="KW-1185">Reference proteome</keyword>
<feature type="region of interest" description="Disordered" evidence="1">
    <location>
        <begin position="1"/>
        <end position="39"/>
    </location>
</feature>
<protein>
    <submittedName>
        <fullName evidence="2">Uncharacterized protein</fullName>
    </submittedName>
</protein>
<feature type="compositionally biased region" description="Polar residues" evidence="1">
    <location>
        <begin position="11"/>
        <end position="31"/>
    </location>
</feature>